<reference evidence="1" key="2">
    <citation type="journal article" date="2023" name="IMA Fungus">
        <title>Comparative genomic study of the Penicillium genus elucidates a diverse pangenome and 15 lateral gene transfer events.</title>
        <authorList>
            <person name="Petersen C."/>
            <person name="Sorensen T."/>
            <person name="Nielsen M.R."/>
            <person name="Sondergaard T.E."/>
            <person name="Sorensen J.L."/>
            <person name="Fitzpatrick D.A."/>
            <person name="Frisvad J.C."/>
            <person name="Nielsen K.L."/>
        </authorList>
    </citation>
    <scope>NUCLEOTIDE SEQUENCE</scope>
    <source>
        <strain evidence="1">IBT 30069</strain>
    </source>
</reference>
<comment type="caution">
    <text evidence="1">The sequence shown here is derived from an EMBL/GenBank/DDBJ whole genome shotgun (WGS) entry which is preliminary data.</text>
</comment>
<dbReference type="Proteomes" id="UP001149165">
    <property type="component" value="Unassembled WGS sequence"/>
</dbReference>
<proteinExistence type="predicted"/>
<evidence type="ECO:0000313" key="2">
    <source>
        <dbReference type="Proteomes" id="UP001149165"/>
    </source>
</evidence>
<protein>
    <submittedName>
        <fullName evidence="1">Uncharacterized protein</fullName>
    </submittedName>
</protein>
<sequence length="372" mass="42504">MEVQFAGSVMSLEDPRGFIITIRRAKDDCDKPCIFRWNVPRDGGLKKLEGKLQPPPPQNFKLEGYEVETEELLPGQTLRRHIGSPSPFWDHMVAGERYELFWPGAEYALWAWGTFREHWNQEIGVSSGLPPHVIPGGVSCSFPCVEVEESQSESEPDDPQVDKAERVPGTPYISVSLEGPSEVCKPNKMLFTVKMTYEGLTSDNHEAVHTDTKPIIIHNHGFAHDNFRLQRRCPEFDHIKDADADEDLIQWKTYFDDEQGACHMIVEDPDVEVKVTDSEFFYCLKPGETVVKHNCIHYSDLHPDTMVGNNYRYQYWGGYVDWWVWGDSEEHASTVVKLPCWLNDHVIYPADNDGRPGIMVPFSNVVEFSVVS</sequence>
<dbReference type="EMBL" id="JAPQKH010000001">
    <property type="protein sequence ID" value="KAJ5117002.1"/>
    <property type="molecule type" value="Genomic_DNA"/>
</dbReference>
<gene>
    <name evidence="1" type="ORF">N7456_001350</name>
</gene>
<accession>A0A9W9KRT0</accession>
<keyword evidence="2" id="KW-1185">Reference proteome</keyword>
<name>A0A9W9KRT0_9EURO</name>
<organism evidence="1 2">
    <name type="scientific">Penicillium angulare</name>
    <dbReference type="NCBI Taxonomy" id="116970"/>
    <lineage>
        <taxon>Eukaryota</taxon>
        <taxon>Fungi</taxon>
        <taxon>Dikarya</taxon>
        <taxon>Ascomycota</taxon>
        <taxon>Pezizomycotina</taxon>
        <taxon>Eurotiomycetes</taxon>
        <taxon>Eurotiomycetidae</taxon>
        <taxon>Eurotiales</taxon>
        <taxon>Aspergillaceae</taxon>
        <taxon>Penicillium</taxon>
    </lineage>
</organism>
<dbReference type="AlphaFoldDB" id="A0A9W9KRT0"/>
<evidence type="ECO:0000313" key="1">
    <source>
        <dbReference type="EMBL" id="KAJ5117002.1"/>
    </source>
</evidence>
<reference evidence="1" key="1">
    <citation type="submission" date="2022-11" db="EMBL/GenBank/DDBJ databases">
        <authorList>
            <person name="Petersen C."/>
        </authorList>
    </citation>
    <scope>NUCLEOTIDE SEQUENCE</scope>
    <source>
        <strain evidence="1">IBT 30069</strain>
    </source>
</reference>
<dbReference type="OrthoDB" id="4323953at2759"/>